<feature type="compositionally biased region" description="Pro residues" evidence="1">
    <location>
        <begin position="10"/>
        <end position="40"/>
    </location>
</feature>
<dbReference type="OrthoDB" id="10558885at2759"/>
<comment type="caution">
    <text evidence="2">The sequence shown here is derived from an EMBL/GenBank/DDBJ whole genome shotgun (WGS) entry which is preliminary data.</text>
</comment>
<feature type="region of interest" description="Disordered" evidence="1">
    <location>
        <begin position="1"/>
        <end position="48"/>
    </location>
</feature>
<dbReference type="Proteomes" id="UP001152888">
    <property type="component" value="Unassembled WGS sequence"/>
</dbReference>
<reference evidence="2" key="1">
    <citation type="submission" date="2022-03" db="EMBL/GenBank/DDBJ databases">
        <authorList>
            <person name="Sayadi A."/>
        </authorList>
    </citation>
    <scope>NUCLEOTIDE SEQUENCE</scope>
</reference>
<evidence type="ECO:0000313" key="2">
    <source>
        <dbReference type="EMBL" id="CAH1977435.1"/>
    </source>
</evidence>
<gene>
    <name evidence="2" type="ORF">ACAOBT_LOCUS12653</name>
</gene>
<keyword evidence="3" id="KW-1185">Reference proteome</keyword>
<proteinExistence type="predicted"/>
<protein>
    <submittedName>
        <fullName evidence="2">Uncharacterized protein</fullName>
    </submittedName>
</protein>
<name>A0A9P0KMP0_ACAOB</name>
<dbReference type="AlphaFoldDB" id="A0A9P0KMP0"/>
<evidence type="ECO:0000313" key="3">
    <source>
        <dbReference type="Proteomes" id="UP001152888"/>
    </source>
</evidence>
<evidence type="ECO:0000256" key="1">
    <source>
        <dbReference type="SAM" id="MobiDB-lite"/>
    </source>
</evidence>
<sequence length="147" mass="16155">MSIDIQATAPGPPIFSSRPPPASRLRVSPPPVTTLIPSPPTEANRPRRDRALFPSVRPSVCRRTVANVDLRGVPTAAAPTGIRGRLLLAQPARLFQGAQNRFRETDPVIIKRILKRLECLMERVSIANGLLAVVFVEFERNGCSRKT</sequence>
<organism evidence="2 3">
    <name type="scientific">Acanthoscelides obtectus</name>
    <name type="common">Bean weevil</name>
    <name type="synonym">Bruchus obtectus</name>
    <dbReference type="NCBI Taxonomy" id="200917"/>
    <lineage>
        <taxon>Eukaryota</taxon>
        <taxon>Metazoa</taxon>
        <taxon>Ecdysozoa</taxon>
        <taxon>Arthropoda</taxon>
        <taxon>Hexapoda</taxon>
        <taxon>Insecta</taxon>
        <taxon>Pterygota</taxon>
        <taxon>Neoptera</taxon>
        <taxon>Endopterygota</taxon>
        <taxon>Coleoptera</taxon>
        <taxon>Polyphaga</taxon>
        <taxon>Cucujiformia</taxon>
        <taxon>Chrysomeloidea</taxon>
        <taxon>Chrysomelidae</taxon>
        <taxon>Bruchinae</taxon>
        <taxon>Bruchini</taxon>
        <taxon>Acanthoscelides</taxon>
    </lineage>
</organism>
<dbReference type="EMBL" id="CAKOFQ010006858">
    <property type="protein sequence ID" value="CAH1977435.1"/>
    <property type="molecule type" value="Genomic_DNA"/>
</dbReference>
<accession>A0A9P0KMP0</accession>